<dbReference type="AlphaFoldDB" id="A0ABD0WNA9"/>
<dbReference type="PANTHER" id="PTHR46363:SF1">
    <property type="entry name" value="DEOXYRIBONUCLEASE TATDN2-RELATED"/>
    <property type="match status" value="1"/>
</dbReference>
<dbReference type="Gene3D" id="3.20.20.140">
    <property type="entry name" value="Metal-dependent hydrolases"/>
    <property type="match status" value="1"/>
</dbReference>
<feature type="compositionally biased region" description="Polar residues" evidence="3">
    <location>
        <begin position="368"/>
        <end position="390"/>
    </location>
</feature>
<protein>
    <submittedName>
        <fullName evidence="4">Uncharacterized protein</fullName>
    </submittedName>
</protein>
<accession>A0ABD0WNA9</accession>
<organism evidence="4 5">
    <name type="scientific">Umbra pygmaea</name>
    <name type="common">Eastern mudminnow</name>
    <dbReference type="NCBI Taxonomy" id="75934"/>
    <lineage>
        <taxon>Eukaryota</taxon>
        <taxon>Metazoa</taxon>
        <taxon>Chordata</taxon>
        <taxon>Craniata</taxon>
        <taxon>Vertebrata</taxon>
        <taxon>Euteleostomi</taxon>
        <taxon>Actinopterygii</taxon>
        <taxon>Neopterygii</taxon>
        <taxon>Teleostei</taxon>
        <taxon>Protacanthopterygii</taxon>
        <taxon>Esociformes</taxon>
        <taxon>Umbridae</taxon>
        <taxon>Umbra</taxon>
    </lineage>
</organism>
<feature type="region of interest" description="Disordered" evidence="3">
    <location>
        <begin position="274"/>
        <end position="293"/>
    </location>
</feature>
<dbReference type="EMBL" id="JAGEUA010000005">
    <property type="protein sequence ID" value="KAL0978359.1"/>
    <property type="molecule type" value="Genomic_DNA"/>
</dbReference>
<dbReference type="InterPro" id="IPR001130">
    <property type="entry name" value="TatD-like"/>
</dbReference>
<dbReference type="Pfam" id="PF01026">
    <property type="entry name" value="TatD_DNase"/>
    <property type="match status" value="1"/>
</dbReference>
<feature type="region of interest" description="Disordered" evidence="3">
    <location>
        <begin position="215"/>
        <end position="257"/>
    </location>
</feature>
<feature type="compositionally biased region" description="Polar residues" evidence="3">
    <location>
        <begin position="218"/>
        <end position="247"/>
    </location>
</feature>
<evidence type="ECO:0000313" key="4">
    <source>
        <dbReference type="EMBL" id="KAL0978359.1"/>
    </source>
</evidence>
<evidence type="ECO:0000313" key="5">
    <source>
        <dbReference type="Proteomes" id="UP001557470"/>
    </source>
</evidence>
<dbReference type="InterPro" id="IPR018228">
    <property type="entry name" value="DNase_TatD-rel_CS"/>
</dbReference>
<comment type="caution">
    <text evidence="4">The sequence shown here is derived from an EMBL/GenBank/DDBJ whole genome shotgun (WGS) entry which is preliminary data.</text>
</comment>
<keyword evidence="2" id="KW-0378">Hydrolase</keyword>
<dbReference type="PROSITE" id="PS01137">
    <property type="entry name" value="TATD_1"/>
    <property type="match status" value="1"/>
</dbReference>
<dbReference type="PANTHER" id="PTHR46363">
    <property type="entry name" value="DEOXYRIBONUCLEASE TATDN2-RELATED"/>
    <property type="match status" value="1"/>
</dbReference>
<evidence type="ECO:0000256" key="3">
    <source>
        <dbReference type="SAM" id="MobiDB-lite"/>
    </source>
</evidence>
<dbReference type="CDD" id="cd01310">
    <property type="entry name" value="TatD_DNAse"/>
    <property type="match status" value="1"/>
</dbReference>
<dbReference type="PROSITE" id="PS01091">
    <property type="entry name" value="TATD_3"/>
    <property type="match status" value="1"/>
</dbReference>
<dbReference type="PROSITE" id="PS01090">
    <property type="entry name" value="TATD_2"/>
    <property type="match status" value="1"/>
</dbReference>
<name>A0ABD0WNA9_UMBPY</name>
<dbReference type="InterPro" id="IPR032466">
    <property type="entry name" value="Metal_Hydrolase"/>
</dbReference>
<dbReference type="SUPFAM" id="SSF51556">
    <property type="entry name" value="Metallo-dependent hydrolases"/>
    <property type="match status" value="1"/>
</dbReference>
<reference evidence="4 5" key="1">
    <citation type="submission" date="2024-06" db="EMBL/GenBank/DDBJ databases">
        <authorList>
            <person name="Pan Q."/>
            <person name="Wen M."/>
            <person name="Jouanno E."/>
            <person name="Zahm M."/>
            <person name="Klopp C."/>
            <person name="Cabau C."/>
            <person name="Louis A."/>
            <person name="Berthelot C."/>
            <person name="Parey E."/>
            <person name="Roest Crollius H."/>
            <person name="Montfort J."/>
            <person name="Robinson-Rechavi M."/>
            <person name="Bouchez O."/>
            <person name="Lampietro C."/>
            <person name="Lopez Roques C."/>
            <person name="Donnadieu C."/>
            <person name="Postlethwait J."/>
            <person name="Bobe J."/>
            <person name="Verreycken H."/>
            <person name="Guiguen Y."/>
        </authorList>
    </citation>
    <scope>NUCLEOTIDE SEQUENCE [LARGE SCALE GENOMIC DNA]</scope>
    <source>
        <strain evidence="4">Up_M1</strain>
        <tissue evidence="4">Testis</tissue>
    </source>
</reference>
<gene>
    <name evidence="4" type="ORF">UPYG_G00169470</name>
</gene>
<dbReference type="GO" id="GO:0016787">
    <property type="term" value="F:hydrolase activity"/>
    <property type="evidence" value="ECO:0007669"/>
    <property type="project" value="UniProtKB-KW"/>
</dbReference>
<keyword evidence="5" id="KW-1185">Reference proteome</keyword>
<dbReference type="Proteomes" id="UP001557470">
    <property type="component" value="Unassembled WGS sequence"/>
</dbReference>
<proteinExistence type="inferred from homology"/>
<sequence>MRDSFNGNAYSATMQYGTSRSEPGSGAGTGMLDVRFSRASCTNQSRVFASPVRARGRLNVSVLLTQTLEKEGERMPLCSPWKEKWRTKFNVCFYRKRKYFGKICSTRVNDMDSNNKKIVKFGWLRTTHCSPTKFMKSNGGTPKPTCWVQTPTEFESPPDLNVSTGSAGLGELENICLDTPKRKAVSSPDNPNESKSEGSHFFTGKVNGLRKLLRRRLQGSTSSESKAVLINTSQSESQLSSPTPSNSLKRKNRTPEEGSKAIYLKALTAAINGGEPQSSAELESESEDTAPFEGESYNFRPLVFVEMDTHDESVGLKNDTRSVVLEGEASPDWSDVEDPVACDTFSQDEYSTAKKEPSTAVSYRESCVPQSGASTSELSGSVQLWGKSSPQPLPHSRRKVLISSGKTPPDTSVSTEPVILRTLGPSEGGIDDPYPRSSGVSSVDPFSLWQTPASETYGPEICPLFSSPLLHFNQNSRRFSDGGLSVHFPDAAYVEKSTATRRMSVGAEPIWTCDPAQRRASQQGFVDTHCHLDMLWAKLGFIGTFAHFRSRYRRSFPPEFNGCIADFCNPGIMVRQALWEGLLGEELVWGAFGCHPHFAKEYSEAHQRSILTAMRHPKAVAFGEIGLDYSHKNSTSAARQKEVFERQLNLAVAMNKPLVIHCRDADDDLLVIMKKCVPPDYKIHRHCFTNSYQVIEPFLKEFPNLCVGFTALITYARAHEARDAVRKIPLERILLETDAPYFLPRTVSKDTCRFAHPGMGIHTLREVSLLKGVCLSTVLSTVRCNTTQLYGI</sequence>
<feature type="region of interest" description="Disordered" evidence="3">
    <location>
        <begin position="180"/>
        <end position="202"/>
    </location>
</feature>
<evidence type="ECO:0000256" key="1">
    <source>
        <dbReference type="ARBA" id="ARBA00009275"/>
    </source>
</evidence>
<evidence type="ECO:0000256" key="2">
    <source>
        <dbReference type="ARBA" id="ARBA00022801"/>
    </source>
</evidence>
<comment type="similarity">
    <text evidence="1">Belongs to the metallo-dependent hydrolases superfamily. TatD-type hydrolase family.</text>
</comment>
<feature type="region of interest" description="Disordered" evidence="3">
    <location>
        <begin position="345"/>
        <end position="396"/>
    </location>
</feature>
<dbReference type="FunFam" id="3.20.20.140:FF:000027">
    <property type="entry name" value="putative deoxyribonuclease TATDN2"/>
    <property type="match status" value="1"/>
</dbReference>